<dbReference type="Gene3D" id="3.10.100.10">
    <property type="entry name" value="Mannose-Binding Protein A, subunit A"/>
    <property type="match status" value="1"/>
</dbReference>
<dbReference type="InterPro" id="IPR008964">
    <property type="entry name" value="Invasin/intimin_cell_adhesion"/>
</dbReference>
<gene>
    <name evidence="9" type="ORF">CSF007_0660</name>
    <name evidence="10" type="ORF">NCTC10476_01978</name>
</gene>
<evidence type="ECO:0000256" key="4">
    <source>
        <dbReference type="ARBA" id="ARBA00023237"/>
    </source>
</evidence>
<comment type="similarity">
    <text evidence="2">Belongs to the intimin/invasin family.</text>
</comment>
<dbReference type="EMBL" id="LN681231">
    <property type="protein sequence ID" value="CEK25926.1"/>
    <property type="molecule type" value="Genomic_DNA"/>
</dbReference>
<feature type="domain" description="Big-1" evidence="7">
    <location>
        <begin position="545"/>
        <end position="635"/>
    </location>
</feature>
<organism evidence="9">
    <name type="scientific">Yersinia ruckeri</name>
    <dbReference type="NCBI Taxonomy" id="29486"/>
    <lineage>
        <taxon>Bacteria</taxon>
        <taxon>Pseudomonadati</taxon>
        <taxon>Pseudomonadota</taxon>
        <taxon>Gammaproteobacteria</taxon>
        <taxon>Enterobacterales</taxon>
        <taxon>Yersiniaceae</taxon>
        <taxon>Yersinia</taxon>
    </lineage>
</organism>
<dbReference type="InterPro" id="IPR003535">
    <property type="entry name" value="Intimin/invasin_bac"/>
</dbReference>
<dbReference type="InterPro" id="IPR048658">
    <property type="entry name" value="Invasin_D4"/>
</dbReference>
<evidence type="ECO:0000256" key="2">
    <source>
        <dbReference type="ARBA" id="ARBA00010116"/>
    </source>
</evidence>
<keyword evidence="3" id="KW-0472">Membrane</keyword>
<dbReference type="Pfam" id="PF21764">
    <property type="entry name" value="Invasin_D4"/>
    <property type="match status" value="1"/>
</dbReference>
<dbReference type="RefSeq" id="WP_004722634.1">
    <property type="nucleotide sequence ID" value="NZ_CABIHR010000036.1"/>
</dbReference>
<dbReference type="Gene3D" id="2.60.40.1080">
    <property type="match status" value="1"/>
</dbReference>
<dbReference type="GO" id="GO:0007155">
    <property type="term" value="P:cell adhesion"/>
    <property type="evidence" value="ECO:0007669"/>
    <property type="project" value="InterPro"/>
</dbReference>
<dbReference type="SUPFAM" id="SSF49373">
    <property type="entry name" value="Invasin/intimin cell-adhesion fragments"/>
    <property type="match status" value="2"/>
</dbReference>
<dbReference type="Gene3D" id="2.60.40.10">
    <property type="entry name" value="Immunoglobulins"/>
    <property type="match status" value="1"/>
</dbReference>
<dbReference type="OrthoDB" id="8320584at2"/>
<evidence type="ECO:0000256" key="5">
    <source>
        <dbReference type="ARBA" id="ARBA00057597"/>
    </source>
</evidence>
<feature type="domain" description="LysM" evidence="8">
    <location>
        <begin position="69"/>
        <end position="117"/>
    </location>
</feature>
<dbReference type="GO" id="GO:0009279">
    <property type="term" value="C:cell outer membrane"/>
    <property type="evidence" value="ECO:0007669"/>
    <property type="project" value="UniProtKB-SubCell"/>
</dbReference>
<dbReference type="InterPro" id="IPR024519">
    <property type="entry name" value="IAT_beta"/>
</dbReference>
<dbReference type="InterPro" id="IPR051715">
    <property type="entry name" value="Intimin-Invasin_domain"/>
</dbReference>
<dbReference type="InterPro" id="IPR003344">
    <property type="entry name" value="Big_1_dom"/>
</dbReference>
<dbReference type="InterPro" id="IPR018392">
    <property type="entry name" value="LysM"/>
</dbReference>
<dbReference type="GeneID" id="66877908"/>
<dbReference type="InterPro" id="IPR013783">
    <property type="entry name" value="Ig-like_fold"/>
</dbReference>
<comment type="function">
    <text evidence="5">Invasin is a protein that allows enteric bacteria to penetrate cultured mammalian cells. The entry of invasin in the cell is mediated by binding several beta-1 chain integrins.</text>
</comment>
<name>A0A0A8VE69_YERRU</name>
<dbReference type="PROSITE" id="PS51782">
    <property type="entry name" value="LYSM"/>
    <property type="match status" value="1"/>
</dbReference>
<evidence type="ECO:0000256" key="6">
    <source>
        <dbReference type="ARBA" id="ARBA00074571"/>
    </source>
</evidence>
<accession>A0A0A8VE69</accession>
<dbReference type="Proteomes" id="UP000255169">
    <property type="component" value="Unassembled WGS sequence"/>
</dbReference>
<keyword evidence="4" id="KW-0998">Cell outer membrane</keyword>
<dbReference type="PANTHER" id="PTHR39576">
    <property type="entry name" value="ATTACHING AND EFFACING PROTEIN HOMOLOG-RELATED-RELATED"/>
    <property type="match status" value="1"/>
</dbReference>
<evidence type="ECO:0000256" key="1">
    <source>
        <dbReference type="ARBA" id="ARBA00004442"/>
    </source>
</evidence>
<evidence type="ECO:0000256" key="3">
    <source>
        <dbReference type="ARBA" id="ARBA00023136"/>
    </source>
</evidence>
<keyword evidence="11" id="KW-1185">Reference proteome</keyword>
<dbReference type="PRINTS" id="PR01369">
    <property type="entry name" value="INTIMIN"/>
</dbReference>
<dbReference type="AlphaFoldDB" id="A0A0A8VE69"/>
<dbReference type="InterPro" id="IPR016186">
    <property type="entry name" value="C-type_lectin-like/link_sf"/>
</dbReference>
<protein>
    <recommendedName>
        <fullName evidence="6">Invasin</fullName>
    </recommendedName>
</protein>
<dbReference type="PANTHER" id="PTHR39576:SF2">
    <property type="entry name" value="ATTACHING AND EFFACING PROTEIN HOMOLOG-RELATED"/>
    <property type="match status" value="1"/>
</dbReference>
<dbReference type="FunFam" id="2.40.160.160:FF:000001">
    <property type="entry name" value="Intimin-like inverse autotransporter SinH"/>
    <property type="match status" value="1"/>
</dbReference>
<comment type="subcellular location">
    <subcellularLocation>
        <location evidence="1">Cell outer membrane</location>
    </subcellularLocation>
</comment>
<proteinExistence type="inferred from homology"/>
<reference evidence="9" key="1">
    <citation type="journal article" date="2015" name="Genome Announc.">
        <title>Complete Genome Sequence of Yersinia ruckeri Strain CSF007-82, Etiologic Agent of Red Mouth Disease in Salmonid Fish.</title>
        <authorList>
            <person name="Nelson M.C."/>
            <person name="LaPatra S.E."/>
            <person name="Welch T.J."/>
            <person name="Graf J."/>
        </authorList>
    </citation>
    <scope>NUCLEOTIDE SEQUENCE</scope>
    <source>
        <strain evidence="9">CSF007-82</strain>
    </source>
</reference>
<dbReference type="EMBL" id="UHJG01000001">
    <property type="protein sequence ID" value="SUQ00675.1"/>
    <property type="molecule type" value="Genomic_DNA"/>
</dbReference>
<reference evidence="10 11" key="2">
    <citation type="submission" date="2018-06" db="EMBL/GenBank/DDBJ databases">
        <authorList>
            <consortium name="Pathogen Informatics"/>
            <person name="Doyle S."/>
        </authorList>
    </citation>
    <scope>NUCLEOTIDE SEQUENCE [LARGE SCALE GENOMIC DNA]</scope>
    <source>
        <strain evidence="10 11">NCTC10476</strain>
    </source>
</reference>
<evidence type="ECO:0000313" key="10">
    <source>
        <dbReference type="EMBL" id="SUQ00675.1"/>
    </source>
</evidence>
<evidence type="ECO:0000259" key="8">
    <source>
        <dbReference type="PROSITE" id="PS51782"/>
    </source>
</evidence>
<dbReference type="Gene3D" id="2.40.160.160">
    <property type="entry name" value="Inverse autotransporter, beta-domain"/>
    <property type="match status" value="1"/>
</dbReference>
<evidence type="ECO:0000313" key="9">
    <source>
        <dbReference type="EMBL" id="CEK25926.1"/>
    </source>
</evidence>
<dbReference type="PROSITE" id="PS51127">
    <property type="entry name" value="BIG1"/>
    <property type="match status" value="1"/>
</dbReference>
<dbReference type="Pfam" id="PF11924">
    <property type="entry name" value="IAT_beta"/>
    <property type="match status" value="1"/>
</dbReference>
<evidence type="ECO:0000259" key="7">
    <source>
        <dbReference type="PROSITE" id="PS51127"/>
    </source>
</evidence>
<dbReference type="InterPro" id="IPR038177">
    <property type="entry name" value="IAT_beta_sf"/>
</dbReference>
<evidence type="ECO:0000313" key="11">
    <source>
        <dbReference type="Proteomes" id="UP000255169"/>
    </source>
</evidence>
<dbReference type="Pfam" id="PF02369">
    <property type="entry name" value="Big_1"/>
    <property type="match status" value="1"/>
</dbReference>
<sequence length="842" mass="93186">MNENIIRSFFKTNHRTSLFFSAKNKLQRQYFCLAIFLFQALFLISPSFSSELASTQKERKADKTHMVTKSYVLGEGETVSSVAKKLGLTLAQLEQINQFRTFPQGFEQVSSGEEIDIPVPIIAEQGATKVSVVTPNEVNCPVGIENNPQTKEYVKRVSALLASSDPTTVATDVVRSEVSSTANKEIQKWLGQYGTAQVRLNVDDKFSLRESSLDWLFSFYDSSSAIIFTQLGIRNKDHRNTANLGLGGRISMGNWILGANTFYDNDLTGINSRLGFGAEAWTDYLQLSANSYMRLNNWHQSRDFIDHDERPANGFDIRTNAWLPVLPQLGGKLMYEQYSGDSVALFGKDKLQKNPYAVTAGITYTPFPLLTFGIDERRGKAGKSDTQFNIQLSYHLGESWLSLTDPSAVAGTRQLAEARYNLVDRNNNIVLEYQKQDILNITSTEQLRGYSGDNGIILTKIVSKHNVERVEWINISALLAAGGNSVELPGRKLAITYPPYQIDGNNTYHVDVVAYDSRGNRSNISTTAITVLQKENTPSTVNAVISELITVTNNAWANGVATNSVKATVTDEQGSRLIDQVVNFSADNDAIISATGTTDSNGEVLITLTNNTVGEAIVTASINNTELTTPTIFLPIDIITGINVNNYRFAANEGFPSTGFVGAYFQFEINTTTTLNSNYNWTSSQPDWVAVDNNGSVKFLAEPSNKSPVTITATSKSGNGVELSYTFTIDNWFIHNDSNYMTGSAADKWCASYPGYEVPSYRLITNAWENSSGTRGVGAFWPEWGKISYFNVNFPDDQHWAKEYSSNGEKRYTVGLTSGYLQPIDYPPGNNTIRHVTCIKQL</sequence>
<dbReference type="SMART" id="SM00634">
    <property type="entry name" value="BID_1"/>
    <property type="match status" value="1"/>
</dbReference>